<geneLocation type="plasmid" evidence="3">
    <name>pMaq22A_2p DNA</name>
</geneLocation>
<dbReference type="OrthoDB" id="9816468at2"/>
<keyword evidence="1" id="KW-0812">Transmembrane</keyword>
<keyword evidence="1" id="KW-1133">Transmembrane helix</keyword>
<dbReference type="AlphaFoldDB" id="A0A0C6FPK7"/>
<accession>A0A0C6FPK7</accession>
<dbReference type="RefSeq" id="WP_082743055.1">
    <property type="nucleotide sequence ID" value="NZ_AP014706.1"/>
</dbReference>
<dbReference type="Pfam" id="PF06532">
    <property type="entry name" value="NrsF"/>
    <property type="match status" value="1"/>
</dbReference>
<feature type="transmembrane region" description="Helical" evidence="1">
    <location>
        <begin position="122"/>
        <end position="145"/>
    </location>
</feature>
<name>A0A0C6FPK7_9HYPH</name>
<evidence type="ECO:0000313" key="2">
    <source>
        <dbReference type="EMBL" id="BAQ50228.1"/>
    </source>
</evidence>
<organism evidence="2 3">
    <name type="scientific">Methylobacterium aquaticum</name>
    <dbReference type="NCBI Taxonomy" id="270351"/>
    <lineage>
        <taxon>Bacteria</taxon>
        <taxon>Pseudomonadati</taxon>
        <taxon>Pseudomonadota</taxon>
        <taxon>Alphaproteobacteria</taxon>
        <taxon>Hyphomicrobiales</taxon>
        <taxon>Methylobacteriaceae</taxon>
        <taxon>Methylobacterium</taxon>
    </lineage>
</organism>
<feature type="transmembrane region" description="Helical" evidence="1">
    <location>
        <begin position="182"/>
        <end position="208"/>
    </location>
</feature>
<dbReference type="PATRIC" id="fig|270351.10.peg.7411"/>
<feature type="transmembrane region" description="Helical" evidence="1">
    <location>
        <begin position="157"/>
        <end position="176"/>
    </location>
</feature>
<sequence length="210" mass="21765">MRTPELIALLAADIRPARPIGRSLLIAGLGGGIAAGLLFVALVGVRSDLPGALANPWVAFKFLFTAVMVVTALIGATRLLRPEPTALPVKLLLVPMVLLAAATAVDAVVTPRALWARAATGISPLTCLAMIIMTSLLPVFSLLWAARAGAPRYPGKAGAAAGLAGSAMGAWIFALYCPNDSALFVAVWYVIAMIIVAVCASIIGIRLIKW</sequence>
<keyword evidence="1" id="KW-0472">Membrane</keyword>
<dbReference type="KEGG" id="maqu:Maq22A_2p42485"/>
<evidence type="ECO:0000313" key="3">
    <source>
        <dbReference type="Proteomes" id="UP000061432"/>
    </source>
</evidence>
<gene>
    <name evidence="2" type="ORF">Maq22A_2p42485</name>
</gene>
<dbReference type="EMBL" id="AP014706">
    <property type="protein sequence ID" value="BAQ50228.1"/>
    <property type="molecule type" value="Genomic_DNA"/>
</dbReference>
<feature type="transmembrane region" description="Helical" evidence="1">
    <location>
        <begin position="24"/>
        <end position="45"/>
    </location>
</feature>
<dbReference type="InterPro" id="IPR009495">
    <property type="entry name" value="NrsF"/>
</dbReference>
<feature type="transmembrane region" description="Helical" evidence="1">
    <location>
        <begin position="91"/>
        <end position="110"/>
    </location>
</feature>
<proteinExistence type="predicted"/>
<dbReference type="Proteomes" id="UP000061432">
    <property type="component" value="Plasmid pMaq22A_2p"/>
</dbReference>
<feature type="transmembrane region" description="Helical" evidence="1">
    <location>
        <begin position="57"/>
        <end position="79"/>
    </location>
</feature>
<reference evidence="3" key="2">
    <citation type="submission" date="2015-01" db="EMBL/GenBank/DDBJ databases">
        <title>Complete genome sequence of Methylobacterium aquaticum strain 22A.</title>
        <authorList>
            <person name="Tani A."/>
            <person name="Ogura Y."/>
            <person name="Hayashi T."/>
        </authorList>
    </citation>
    <scope>NUCLEOTIDE SEQUENCE [LARGE SCALE GENOMIC DNA]</scope>
    <source>
        <strain evidence="3">MA-22A</strain>
        <plasmid evidence="3">Plasmid pMaq22A_2p DNA</plasmid>
    </source>
</reference>
<protein>
    <submittedName>
        <fullName evidence="2">Uncharacterized protein conserved in bacteria</fullName>
    </submittedName>
</protein>
<reference evidence="2 3" key="1">
    <citation type="journal article" date="2015" name="Genome Announc.">
        <title>Complete Genome Sequence of Methylobacterium aquaticum Strain 22A, Isolated from Racomitrium japonicum Moss.</title>
        <authorList>
            <person name="Tani A."/>
            <person name="Ogura Y."/>
            <person name="Hayashi T."/>
            <person name="Kimbara K."/>
        </authorList>
    </citation>
    <scope>NUCLEOTIDE SEQUENCE [LARGE SCALE GENOMIC DNA]</scope>
    <source>
        <strain evidence="2 3">MA-22A</strain>
        <plasmid evidence="3">Plasmid pMaq22A_2p DNA</plasmid>
    </source>
</reference>
<evidence type="ECO:0000256" key="1">
    <source>
        <dbReference type="SAM" id="Phobius"/>
    </source>
</evidence>
<keyword evidence="2" id="KW-0614">Plasmid</keyword>